<dbReference type="InterPro" id="IPR036396">
    <property type="entry name" value="Cyt_P450_sf"/>
</dbReference>
<evidence type="ECO:0000313" key="3">
    <source>
        <dbReference type="Proteomes" id="UP000467322"/>
    </source>
</evidence>
<dbReference type="AlphaFoldDB" id="A0A845M5F1"/>
<dbReference type="RefSeq" id="WP_161349688.1">
    <property type="nucleotide sequence ID" value="NZ_WTUX01000002.1"/>
</dbReference>
<dbReference type="PANTHER" id="PTHR46696">
    <property type="entry name" value="P450, PUTATIVE (EUROFUNG)-RELATED"/>
    <property type="match status" value="1"/>
</dbReference>
<dbReference type="EMBL" id="WTUX01000002">
    <property type="protein sequence ID" value="MZR11574.1"/>
    <property type="molecule type" value="Genomic_DNA"/>
</dbReference>
<accession>A0A845M5F1</accession>
<dbReference type="PRINTS" id="PR00359">
    <property type="entry name" value="BP450"/>
</dbReference>
<comment type="similarity">
    <text evidence="1">Belongs to the cytochrome P450 family.</text>
</comment>
<dbReference type="PANTHER" id="PTHR46696:SF6">
    <property type="entry name" value="P450, PUTATIVE (EUROFUNG)-RELATED"/>
    <property type="match status" value="1"/>
</dbReference>
<reference evidence="2 3" key="1">
    <citation type="submission" date="2019-12" db="EMBL/GenBank/DDBJ databases">
        <title>Maritimibacter sp. nov. sp. isolated from sea sand.</title>
        <authorList>
            <person name="Kim J."/>
            <person name="Jeong S.E."/>
            <person name="Jung H.S."/>
            <person name="Jeon C.O."/>
        </authorList>
    </citation>
    <scope>NUCLEOTIDE SEQUENCE [LARGE SCALE GENOMIC DNA]</scope>
    <source>
        <strain evidence="2 3">DP07</strain>
    </source>
</reference>
<evidence type="ECO:0000313" key="2">
    <source>
        <dbReference type="EMBL" id="MZR11574.1"/>
    </source>
</evidence>
<dbReference type="Gene3D" id="1.10.630.10">
    <property type="entry name" value="Cytochrome P450"/>
    <property type="match status" value="1"/>
</dbReference>
<comment type="caution">
    <text evidence="2">The sequence shown here is derived from an EMBL/GenBank/DDBJ whole genome shotgun (WGS) entry which is preliminary data.</text>
</comment>
<evidence type="ECO:0000256" key="1">
    <source>
        <dbReference type="ARBA" id="ARBA00010617"/>
    </source>
</evidence>
<dbReference type="SUPFAM" id="SSF48264">
    <property type="entry name" value="Cytochrome P450"/>
    <property type="match status" value="1"/>
</dbReference>
<dbReference type="InterPro" id="IPR001128">
    <property type="entry name" value="Cyt_P450"/>
</dbReference>
<dbReference type="InterPro" id="IPR002397">
    <property type="entry name" value="Cyt_P450_B"/>
</dbReference>
<proteinExistence type="inferred from homology"/>
<dbReference type="Proteomes" id="UP000467322">
    <property type="component" value="Unassembled WGS sequence"/>
</dbReference>
<dbReference type="Pfam" id="PF00067">
    <property type="entry name" value="p450"/>
    <property type="match status" value="1"/>
</dbReference>
<keyword evidence="3" id="KW-1185">Reference proteome</keyword>
<gene>
    <name evidence="2" type="ORF">GQE99_00815</name>
</gene>
<sequence length="401" mass="44863">MAAEQIDELRSVWDPHDPETIENYPAVWRELRETHPVAYSDNWGGFFTVMRYEDIQAVEKDHETFTATKLSIVPASPKLGLPRLPLQKDPPESERYRKAMNPSFKANKVKTFEPQLRALVDRLIAEAKAKDAANIDFPEQIGEPMSQGSLGLLVGFDTEESLEIGRLSATYVHAIQNRDMGTAAKMSKGVDAFAIKLAQSRLEDPRDPESDMVSSILAHPVKGDPFTETELAGMVRLLLVGGHIASRCLMNSLAWHLATHPDHVRLLREDPSVKPTFRDEILRFYPANQSLARVATKDTVLNGTFIKKGTPVAMNYGSANRDPRAFEDPETFDPYRSPNRHLTFGYSTHQCMGQAMAKMQVDVMTDALIAQPGLKVVGKPTWGRWTEFGINTLTLDMRGDT</sequence>
<protein>
    <submittedName>
        <fullName evidence="2">Cytochrome P450</fullName>
    </submittedName>
</protein>
<dbReference type="GO" id="GO:0004497">
    <property type="term" value="F:monooxygenase activity"/>
    <property type="evidence" value="ECO:0007669"/>
    <property type="project" value="InterPro"/>
</dbReference>
<dbReference type="GO" id="GO:0020037">
    <property type="term" value="F:heme binding"/>
    <property type="evidence" value="ECO:0007669"/>
    <property type="project" value="InterPro"/>
</dbReference>
<organism evidence="2 3">
    <name type="scientific">Maritimibacter harenae</name>
    <dbReference type="NCBI Taxonomy" id="2606218"/>
    <lineage>
        <taxon>Bacteria</taxon>
        <taxon>Pseudomonadati</taxon>
        <taxon>Pseudomonadota</taxon>
        <taxon>Alphaproteobacteria</taxon>
        <taxon>Rhodobacterales</taxon>
        <taxon>Roseobacteraceae</taxon>
        <taxon>Maritimibacter</taxon>
    </lineage>
</organism>
<name>A0A845M5F1_9RHOB</name>
<dbReference type="GO" id="GO:0016705">
    <property type="term" value="F:oxidoreductase activity, acting on paired donors, with incorporation or reduction of molecular oxygen"/>
    <property type="evidence" value="ECO:0007669"/>
    <property type="project" value="InterPro"/>
</dbReference>
<dbReference type="GO" id="GO:0005506">
    <property type="term" value="F:iron ion binding"/>
    <property type="evidence" value="ECO:0007669"/>
    <property type="project" value="InterPro"/>
</dbReference>